<dbReference type="InterPro" id="IPR001509">
    <property type="entry name" value="Epimerase_deHydtase"/>
</dbReference>
<protein>
    <submittedName>
        <fullName evidence="5">ADP-glyceromanno-heptose 6-epimerase</fullName>
    </submittedName>
</protein>
<dbReference type="AlphaFoldDB" id="A0A1G1KVP2"/>
<dbReference type="Pfam" id="PF01370">
    <property type="entry name" value="Epimerase"/>
    <property type="match status" value="1"/>
</dbReference>
<organism evidence="5 6">
    <name type="scientific">Candidatus Danuiimicrobium aquiferis</name>
    <dbReference type="NCBI Taxonomy" id="1801832"/>
    <lineage>
        <taxon>Bacteria</taxon>
        <taxon>Pseudomonadati</taxon>
        <taxon>Candidatus Omnitrophota</taxon>
        <taxon>Candidatus Danuiimicrobium</taxon>
    </lineage>
</organism>
<dbReference type="GO" id="GO:0050661">
    <property type="term" value="F:NADP binding"/>
    <property type="evidence" value="ECO:0007669"/>
    <property type="project" value="InterPro"/>
</dbReference>
<reference evidence="5 6" key="1">
    <citation type="journal article" date="2016" name="Nat. Commun.">
        <title>Thousands of microbial genomes shed light on interconnected biogeochemical processes in an aquifer system.</title>
        <authorList>
            <person name="Anantharaman K."/>
            <person name="Brown C.T."/>
            <person name="Hug L.A."/>
            <person name="Sharon I."/>
            <person name="Castelle C.J."/>
            <person name="Probst A.J."/>
            <person name="Thomas B.C."/>
            <person name="Singh A."/>
            <person name="Wilkins M.J."/>
            <person name="Karaoz U."/>
            <person name="Brodie E.L."/>
            <person name="Williams K.H."/>
            <person name="Hubbard S.S."/>
            <person name="Banfield J.F."/>
        </authorList>
    </citation>
    <scope>NUCLEOTIDE SEQUENCE [LARGE SCALE GENOMIC DNA]</scope>
</reference>
<dbReference type="PANTHER" id="PTHR43103">
    <property type="entry name" value="NUCLEOSIDE-DIPHOSPHATE-SUGAR EPIMERASE"/>
    <property type="match status" value="1"/>
</dbReference>
<name>A0A1G1KVP2_9BACT</name>
<keyword evidence="3" id="KW-0119">Carbohydrate metabolism</keyword>
<evidence type="ECO:0000313" key="5">
    <source>
        <dbReference type="EMBL" id="OGW96950.1"/>
    </source>
</evidence>
<dbReference type="Gene3D" id="3.40.50.720">
    <property type="entry name" value="NAD(P)-binding Rossmann-like Domain"/>
    <property type="match status" value="1"/>
</dbReference>
<dbReference type="GO" id="GO:0008712">
    <property type="term" value="F:ADP-glyceromanno-heptose 6-epimerase activity"/>
    <property type="evidence" value="ECO:0007669"/>
    <property type="project" value="InterPro"/>
</dbReference>
<dbReference type="SUPFAM" id="SSF51735">
    <property type="entry name" value="NAD(P)-binding Rossmann-fold domains"/>
    <property type="match status" value="1"/>
</dbReference>
<dbReference type="EMBL" id="MHFR01000045">
    <property type="protein sequence ID" value="OGW96950.1"/>
    <property type="molecule type" value="Genomic_DNA"/>
</dbReference>
<proteinExistence type="predicted"/>
<dbReference type="InterPro" id="IPR036291">
    <property type="entry name" value="NAD(P)-bd_dom_sf"/>
</dbReference>
<keyword evidence="1" id="KW-0521">NADP</keyword>
<evidence type="ECO:0000313" key="6">
    <source>
        <dbReference type="Proteomes" id="UP000178187"/>
    </source>
</evidence>
<dbReference type="InterPro" id="IPR011912">
    <property type="entry name" value="Heptose_epim"/>
</dbReference>
<sequence length="313" mass="34901">MKAIVTGGAGFVGSNIALELESKGAEVIVIDDFSSGNFKTLKGFYGDVIAKDVNEIDWNKLDNVDVVFHEAAITDTTVMDQKRMMEANVESIRKVLAYCVKNETRLVYASSAAVYGNEPAPQSEEGILNPLNIYGYSKFVADQVAMKVAREAKIIIVGLRYFNVFGQREQFKGPAASMIYQLAEQIRSGKRPRIFHDGHQSRDHIYVKDVVGANLAAMQAKKSGVVNVGTGVATSFNRLIEIINGVLGTHLAPDYFNNLYSFYQNKTQASTEHLKKLLGFQTKYTIEEGIEEYLKTIYTLKEPHFMSKEEVKK</sequence>
<dbReference type="NCBIfam" id="TIGR02197">
    <property type="entry name" value="heptose_epim"/>
    <property type="match status" value="1"/>
</dbReference>
<dbReference type="Proteomes" id="UP000178187">
    <property type="component" value="Unassembled WGS sequence"/>
</dbReference>
<feature type="domain" description="NAD-dependent epimerase/dehydratase" evidence="4">
    <location>
        <begin position="4"/>
        <end position="229"/>
    </location>
</feature>
<dbReference type="Gene3D" id="3.90.25.10">
    <property type="entry name" value="UDP-galactose 4-epimerase, domain 1"/>
    <property type="match status" value="1"/>
</dbReference>
<dbReference type="PANTHER" id="PTHR43103:SF3">
    <property type="entry name" value="ADP-L-GLYCERO-D-MANNO-HEPTOSE-6-EPIMERASE"/>
    <property type="match status" value="1"/>
</dbReference>
<gene>
    <name evidence="5" type="ORF">A3G33_03015</name>
</gene>
<accession>A0A1G1KVP2</accession>
<evidence type="ECO:0000256" key="2">
    <source>
        <dbReference type="ARBA" id="ARBA00023235"/>
    </source>
</evidence>
<keyword evidence="2" id="KW-0413">Isomerase</keyword>
<evidence type="ECO:0000256" key="3">
    <source>
        <dbReference type="ARBA" id="ARBA00023277"/>
    </source>
</evidence>
<evidence type="ECO:0000259" key="4">
    <source>
        <dbReference type="Pfam" id="PF01370"/>
    </source>
</evidence>
<evidence type="ECO:0000256" key="1">
    <source>
        <dbReference type="ARBA" id="ARBA00022857"/>
    </source>
</evidence>
<dbReference type="GO" id="GO:0005975">
    <property type="term" value="P:carbohydrate metabolic process"/>
    <property type="evidence" value="ECO:0007669"/>
    <property type="project" value="InterPro"/>
</dbReference>
<comment type="caution">
    <text evidence="5">The sequence shown here is derived from an EMBL/GenBank/DDBJ whole genome shotgun (WGS) entry which is preliminary data.</text>
</comment>